<gene>
    <name evidence="1" type="ORF">HJG59_008071</name>
</gene>
<sequence>MPTVTPASTDLLDCRIVSGSPSGRRSAELVAKRERTRKDQAISPRCFRIQGLPCRYGQVQEPYHTASPENGTETAPRNPNNKFLKGVDLRFLRNISFARKHKKGLKKMQASNAKAMSARAEAIKALVKSKEVKPRKGSRKLSQLVYVAIPKLGKHAHARIAKGLRLCWPNSKAKVQTKPRLQLWLQLRLRLPLPLPKVPRPPQRPLFANVRMEGLM</sequence>
<keyword evidence="2" id="KW-1185">Reference proteome</keyword>
<dbReference type="Proteomes" id="UP000550707">
    <property type="component" value="Unassembled WGS sequence"/>
</dbReference>
<dbReference type="EMBL" id="JACASF010000001">
    <property type="protein sequence ID" value="KAF6501090.1"/>
    <property type="molecule type" value="Genomic_DNA"/>
</dbReference>
<evidence type="ECO:0000313" key="1">
    <source>
        <dbReference type="EMBL" id="KAF6501090.1"/>
    </source>
</evidence>
<reference evidence="1 2" key="1">
    <citation type="journal article" date="2020" name="Nature">
        <title>Six reference-quality genomes reveal evolution of bat adaptations.</title>
        <authorList>
            <person name="Jebb D."/>
            <person name="Huang Z."/>
            <person name="Pippel M."/>
            <person name="Hughes G.M."/>
            <person name="Lavrichenko K."/>
            <person name="Devanna P."/>
            <person name="Winkler S."/>
            <person name="Jermiin L.S."/>
            <person name="Skirmuntt E.C."/>
            <person name="Katzourakis A."/>
            <person name="Burkitt-Gray L."/>
            <person name="Ray D.A."/>
            <person name="Sullivan K.A.M."/>
            <person name="Roscito J.G."/>
            <person name="Kirilenko B.M."/>
            <person name="Davalos L.M."/>
            <person name="Corthals A.P."/>
            <person name="Power M.L."/>
            <person name="Jones G."/>
            <person name="Ransome R.D."/>
            <person name="Dechmann D.K.N."/>
            <person name="Locatelli A.G."/>
            <person name="Puechmaille S.J."/>
            <person name="Fedrigo O."/>
            <person name="Jarvis E.D."/>
            <person name="Hiller M."/>
            <person name="Vernes S.C."/>
            <person name="Myers E.W."/>
            <person name="Teeling E.C."/>
        </authorList>
    </citation>
    <scope>NUCLEOTIDE SEQUENCE [LARGE SCALE GENOMIC DNA]</scope>
    <source>
        <strain evidence="1">MMolMol1</strain>
        <tissue evidence="1">Muscle</tissue>
    </source>
</reference>
<dbReference type="Gene3D" id="6.10.140.1730">
    <property type="match status" value="1"/>
</dbReference>
<dbReference type="AlphaFoldDB" id="A0A7J8JX92"/>
<organism evidence="1 2">
    <name type="scientific">Molossus molossus</name>
    <name type="common">Pallas' mastiff bat</name>
    <name type="synonym">Vespertilio molossus</name>
    <dbReference type="NCBI Taxonomy" id="27622"/>
    <lineage>
        <taxon>Eukaryota</taxon>
        <taxon>Metazoa</taxon>
        <taxon>Chordata</taxon>
        <taxon>Craniata</taxon>
        <taxon>Vertebrata</taxon>
        <taxon>Euteleostomi</taxon>
        <taxon>Mammalia</taxon>
        <taxon>Eutheria</taxon>
        <taxon>Laurasiatheria</taxon>
        <taxon>Chiroptera</taxon>
        <taxon>Yangochiroptera</taxon>
        <taxon>Molossidae</taxon>
        <taxon>Molossus</taxon>
    </lineage>
</organism>
<proteinExistence type="predicted"/>
<evidence type="ECO:0008006" key="3">
    <source>
        <dbReference type="Google" id="ProtNLM"/>
    </source>
</evidence>
<name>A0A7J8JX92_MOLMO</name>
<accession>A0A7J8JX92</accession>
<evidence type="ECO:0000313" key="2">
    <source>
        <dbReference type="Proteomes" id="UP000550707"/>
    </source>
</evidence>
<protein>
    <recommendedName>
        <fullName evidence="3">Ribosomal protein L29</fullName>
    </recommendedName>
</protein>
<dbReference type="InParanoid" id="A0A7J8JX92"/>
<comment type="caution">
    <text evidence="1">The sequence shown here is derived from an EMBL/GenBank/DDBJ whole genome shotgun (WGS) entry which is preliminary data.</text>
</comment>